<dbReference type="EMBL" id="JAHVJA010000016">
    <property type="protein sequence ID" value="MBY6141957.1"/>
    <property type="molecule type" value="Genomic_DNA"/>
</dbReference>
<accession>A0ABS7NL82</accession>
<dbReference type="PANTHER" id="PTHR30486:SF6">
    <property type="entry name" value="TYPE IV PILUS RETRACTATION ATPASE PILT"/>
    <property type="match status" value="1"/>
</dbReference>
<protein>
    <recommendedName>
        <fullName evidence="2">Type IV secretion system protein</fullName>
    </recommendedName>
</protein>
<dbReference type="PANTHER" id="PTHR30486">
    <property type="entry name" value="TWITCHING MOTILITY PROTEIN PILT"/>
    <property type="match status" value="1"/>
</dbReference>
<dbReference type="Pfam" id="PF00437">
    <property type="entry name" value="T2SSE"/>
    <property type="match status" value="1"/>
</dbReference>
<comment type="caution">
    <text evidence="4">The sequence shown here is derived from an EMBL/GenBank/DDBJ whole genome shotgun (WGS) entry which is preliminary data.</text>
</comment>
<evidence type="ECO:0000313" key="4">
    <source>
        <dbReference type="EMBL" id="MBY6141957.1"/>
    </source>
</evidence>
<dbReference type="InterPro" id="IPR014155">
    <property type="entry name" value="VirB11"/>
</dbReference>
<comment type="function">
    <text evidence="2">Part of the Type IV secretion system.</text>
</comment>
<keyword evidence="2" id="KW-0067">ATP-binding</keyword>
<keyword evidence="2" id="KW-0547">Nucleotide-binding</keyword>
<keyword evidence="5" id="KW-1185">Reference proteome</keyword>
<dbReference type="NCBIfam" id="TIGR02788">
    <property type="entry name" value="VirB11"/>
    <property type="match status" value="1"/>
</dbReference>
<reference evidence="4 5" key="1">
    <citation type="submission" date="2021-06" db="EMBL/GenBank/DDBJ databases">
        <title>50 bacteria genomes isolated from Dapeng, Shenzhen, China.</title>
        <authorList>
            <person name="Zheng W."/>
            <person name="Yu S."/>
            <person name="Huang Y."/>
        </authorList>
    </citation>
    <scope>NUCLEOTIDE SEQUENCE [LARGE SCALE GENOMIC DNA]</scope>
    <source>
        <strain evidence="4 5">DP1N14-2</strain>
    </source>
</reference>
<dbReference type="CDD" id="cd01130">
    <property type="entry name" value="VirB11-like_ATPase"/>
    <property type="match status" value="1"/>
</dbReference>
<evidence type="ECO:0000313" key="5">
    <source>
        <dbReference type="Proteomes" id="UP000766629"/>
    </source>
</evidence>
<comment type="subcellular location">
    <subcellularLocation>
        <location evidence="2">Cytoplasm</location>
    </subcellularLocation>
</comment>
<dbReference type="InterPro" id="IPR027417">
    <property type="entry name" value="P-loop_NTPase"/>
</dbReference>
<dbReference type="Gene3D" id="3.40.50.300">
    <property type="entry name" value="P-loop containing nucleotide triphosphate hydrolases"/>
    <property type="match status" value="1"/>
</dbReference>
<keyword evidence="2" id="KW-0963">Cytoplasm</keyword>
<evidence type="ECO:0000256" key="1">
    <source>
        <dbReference type="ARBA" id="ARBA00006611"/>
    </source>
</evidence>
<dbReference type="SUPFAM" id="SSF52540">
    <property type="entry name" value="P-loop containing nucleoside triphosphate hydrolases"/>
    <property type="match status" value="1"/>
</dbReference>
<dbReference type="InterPro" id="IPR001482">
    <property type="entry name" value="T2SS/T4SS_dom"/>
</dbReference>
<sequence length="334" mass="36783">MPVALAAYLEPLNCFLDRPDIIEICVNSPGQVFVEAYSGWETHSVLQLTFDFLMSMVRAIGSYARQEINETSPLLSGSLPGGERIQIVVPPAVPAGTVSITIRKPAQCSFTLDELARLGMFDDVTADADTPDGDSRELMQLHRDQAWLPFLKKAVTAKKNILISGATGSGKTTFSKALIPLIPEHERLITIEDTVELELPQPNAVRLIYSKGGQGEANVSARDLLESALRMRPDRIFLQELRDAAAFYYLRNVNTGHAGSITTIHADSAQLAFEQLALLVKESEAGRDLKRGEIKDMLYQMVDVVVQIKKTPQGRRITEIFYDPSLKQAKGGAE</sequence>
<dbReference type="InterPro" id="IPR050921">
    <property type="entry name" value="T4SS_GSP_E_ATPase"/>
</dbReference>
<dbReference type="Proteomes" id="UP000766629">
    <property type="component" value="Unassembled WGS sequence"/>
</dbReference>
<comment type="similarity">
    <text evidence="1 2">Belongs to the GSP E family.</text>
</comment>
<feature type="domain" description="Bacterial type II secretion system protein E" evidence="3">
    <location>
        <begin position="149"/>
        <end position="306"/>
    </location>
</feature>
<evidence type="ECO:0000259" key="3">
    <source>
        <dbReference type="Pfam" id="PF00437"/>
    </source>
</evidence>
<evidence type="ECO:0000256" key="2">
    <source>
        <dbReference type="RuleBase" id="RU366071"/>
    </source>
</evidence>
<name>A0ABS7NL82_9RHOB</name>
<proteinExistence type="inferred from homology"/>
<gene>
    <name evidence="4" type="primary">virB11</name>
    <name evidence="4" type="ORF">KUV26_21195</name>
</gene>
<organism evidence="4 5">
    <name type="scientific">Leisingera daeponensis</name>
    <dbReference type="NCBI Taxonomy" id="405746"/>
    <lineage>
        <taxon>Bacteria</taxon>
        <taxon>Pseudomonadati</taxon>
        <taxon>Pseudomonadota</taxon>
        <taxon>Alphaproteobacteria</taxon>
        <taxon>Rhodobacterales</taxon>
        <taxon>Roseobacteraceae</taxon>
        <taxon>Leisingera</taxon>
    </lineage>
</organism>
<dbReference type="Gene3D" id="3.30.450.90">
    <property type="match status" value="1"/>
</dbReference>